<evidence type="ECO:0000313" key="4">
    <source>
        <dbReference type="EMBL" id="KAF3332436.1"/>
    </source>
</evidence>
<dbReference type="InterPro" id="IPR006501">
    <property type="entry name" value="Pectinesterase_inhib_dom"/>
</dbReference>
<dbReference type="OrthoDB" id="1430376at2759"/>
<evidence type="ECO:0000259" key="3">
    <source>
        <dbReference type="SMART" id="SM00856"/>
    </source>
</evidence>
<dbReference type="InterPro" id="IPR051955">
    <property type="entry name" value="PME_Inhibitor"/>
</dbReference>
<gene>
    <name evidence="4" type="ORF">FCM35_KLT02013</name>
</gene>
<name>A0A833RA12_9POAL</name>
<keyword evidence="5" id="KW-1185">Reference proteome</keyword>
<keyword evidence="1 2" id="KW-0732">Signal</keyword>
<dbReference type="SUPFAM" id="SSF101148">
    <property type="entry name" value="Plant invertase/pectin methylesterase inhibitor"/>
    <property type="match status" value="1"/>
</dbReference>
<evidence type="ECO:0000256" key="2">
    <source>
        <dbReference type="SAM" id="SignalP"/>
    </source>
</evidence>
<organism evidence="4 5">
    <name type="scientific">Carex littledalei</name>
    <dbReference type="NCBI Taxonomy" id="544730"/>
    <lineage>
        <taxon>Eukaryota</taxon>
        <taxon>Viridiplantae</taxon>
        <taxon>Streptophyta</taxon>
        <taxon>Embryophyta</taxon>
        <taxon>Tracheophyta</taxon>
        <taxon>Spermatophyta</taxon>
        <taxon>Magnoliopsida</taxon>
        <taxon>Liliopsida</taxon>
        <taxon>Poales</taxon>
        <taxon>Cyperaceae</taxon>
        <taxon>Cyperoideae</taxon>
        <taxon>Cariceae</taxon>
        <taxon>Carex</taxon>
        <taxon>Carex subgen. Euthyceras</taxon>
    </lineage>
</organism>
<dbReference type="CDD" id="cd15798">
    <property type="entry name" value="PMEI-like_3"/>
    <property type="match status" value="1"/>
</dbReference>
<dbReference type="SMART" id="SM00856">
    <property type="entry name" value="PMEI"/>
    <property type="match status" value="1"/>
</dbReference>
<dbReference type="GO" id="GO:0004857">
    <property type="term" value="F:enzyme inhibitor activity"/>
    <property type="evidence" value="ECO:0007669"/>
    <property type="project" value="InterPro"/>
</dbReference>
<proteinExistence type="predicted"/>
<dbReference type="PANTHER" id="PTHR31080:SF64">
    <property type="entry name" value="PLANT INVERTASE_PECTIN METHYLESTERASE INHIBITOR SUPERFAMILY PROTEIN"/>
    <property type="match status" value="1"/>
</dbReference>
<dbReference type="NCBIfam" id="TIGR01614">
    <property type="entry name" value="PME_inhib"/>
    <property type="match status" value="1"/>
</dbReference>
<feature type="domain" description="Pectinesterase inhibitor" evidence="3">
    <location>
        <begin position="27"/>
        <end position="192"/>
    </location>
</feature>
<dbReference type="EMBL" id="SWLB01000011">
    <property type="protein sequence ID" value="KAF3332436.1"/>
    <property type="molecule type" value="Genomic_DNA"/>
</dbReference>
<dbReference type="AlphaFoldDB" id="A0A833RA12"/>
<sequence>MASISLFFSLLTCLLFSCSMAMTSGQNRTSYIRTSCSHTLYPGLCYASLSPYARRVGSNPVLLSRFAMNVTLARLKPLSVRTASLRHRAALFPSYSGNGGTPTLKDCREFISHATDLVKNSEKEVTGLEEKVGPEVMWRISNAQTWLSAALTYEETCTDEFDEGSGETGEDVEQLCKKLERVKQLTSNALALVNCLVNSQ</sequence>
<feature type="signal peptide" evidence="2">
    <location>
        <begin position="1"/>
        <end position="25"/>
    </location>
</feature>
<dbReference type="Proteomes" id="UP000623129">
    <property type="component" value="Unassembled WGS sequence"/>
</dbReference>
<comment type="caution">
    <text evidence="4">The sequence shown here is derived from an EMBL/GenBank/DDBJ whole genome shotgun (WGS) entry which is preliminary data.</text>
</comment>
<accession>A0A833RA12</accession>
<reference evidence="4" key="1">
    <citation type="submission" date="2020-01" db="EMBL/GenBank/DDBJ databases">
        <title>Genome sequence of Kobresia littledalei, the first chromosome-level genome in the family Cyperaceae.</title>
        <authorList>
            <person name="Qu G."/>
        </authorList>
    </citation>
    <scope>NUCLEOTIDE SEQUENCE</scope>
    <source>
        <strain evidence="4">C.B.Clarke</strain>
        <tissue evidence="4">Leaf</tissue>
    </source>
</reference>
<protein>
    <recommendedName>
        <fullName evidence="3">Pectinesterase inhibitor domain-containing protein</fullName>
    </recommendedName>
</protein>
<dbReference type="Pfam" id="PF04043">
    <property type="entry name" value="PMEI"/>
    <property type="match status" value="1"/>
</dbReference>
<dbReference type="InterPro" id="IPR035513">
    <property type="entry name" value="Invertase/methylesterase_inhib"/>
</dbReference>
<evidence type="ECO:0000256" key="1">
    <source>
        <dbReference type="ARBA" id="ARBA00022729"/>
    </source>
</evidence>
<feature type="chain" id="PRO_5032722281" description="Pectinesterase inhibitor domain-containing protein" evidence="2">
    <location>
        <begin position="26"/>
        <end position="200"/>
    </location>
</feature>
<dbReference type="Gene3D" id="1.20.140.40">
    <property type="entry name" value="Invertase/pectin methylesterase inhibitor family protein"/>
    <property type="match status" value="1"/>
</dbReference>
<evidence type="ECO:0000313" key="5">
    <source>
        <dbReference type="Proteomes" id="UP000623129"/>
    </source>
</evidence>
<dbReference type="PANTHER" id="PTHR31080">
    <property type="entry name" value="PECTINESTERASE INHIBITOR-LIKE"/>
    <property type="match status" value="1"/>
</dbReference>